<sequence length="205" mass="23030">MDAAHLKGKYKGTILHEVVMDGNNQILPIGYGIFPKETTNSWTWFLEKLHESIGDLEGMTLVMDKAASNVVSIQNVFPNSQHGLKSTTILTKLAEAMVNKNKEGITGCSVFGVDKVTYQVHEFKSGGIVNLRQNTYSLNYWQLIGLSCSLEITVLMHLKNENCGHMVSDIYIIETYRRTYEGSSTLFQLIMIGRFLMTLCLLTLL</sequence>
<keyword evidence="3" id="KW-1185">Reference proteome</keyword>
<dbReference type="AlphaFoldDB" id="A0A9R1X825"/>
<organism evidence="2 3">
    <name type="scientific">Lactuca sativa</name>
    <name type="common">Garden lettuce</name>
    <dbReference type="NCBI Taxonomy" id="4236"/>
    <lineage>
        <taxon>Eukaryota</taxon>
        <taxon>Viridiplantae</taxon>
        <taxon>Streptophyta</taxon>
        <taxon>Embryophyta</taxon>
        <taxon>Tracheophyta</taxon>
        <taxon>Spermatophyta</taxon>
        <taxon>Magnoliopsida</taxon>
        <taxon>eudicotyledons</taxon>
        <taxon>Gunneridae</taxon>
        <taxon>Pentapetalae</taxon>
        <taxon>asterids</taxon>
        <taxon>campanulids</taxon>
        <taxon>Asterales</taxon>
        <taxon>Asteraceae</taxon>
        <taxon>Cichorioideae</taxon>
        <taxon>Cichorieae</taxon>
        <taxon>Lactucinae</taxon>
        <taxon>Lactuca</taxon>
    </lineage>
</organism>
<dbReference type="PANTHER" id="PTHR31973">
    <property type="entry name" value="POLYPROTEIN, PUTATIVE-RELATED"/>
    <property type="match status" value="1"/>
</dbReference>
<name>A0A9R1X825_LACSA</name>
<comment type="caution">
    <text evidence="2">The sequence shown here is derived from an EMBL/GenBank/DDBJ whole genome shotgun (WGS) entry which is preliminary data.</text>
</comment>
<gene>
    <name evidence="2" type="ORF">LSAT_V11C500273850</name>
</gene>
<evidence type="ECO:0000313" key="2">
    <source>
        <dbReference type="EMBL" id="KAJ0204355.1"/>
    </source>
</evidence>
<dbReference type="EMBL" id="NBSK02000005">
    <property type="protein sequence ID" value="KAJ0204355.1"/>
    <property type="molecule type" value="Genomic_DNA"/>
</dbReference>
<protein>
    <recommendedName>
        <fullName evidence="1">MULE transposase domain-containing protein</fullName>
    </recommendedName>
</protein>
<evidence type="ECO:0000313" key="3">
    <source>
        <dbReference type="Proteomes" id="UP000235145"/>
    </source>
</evidence>
<reference evidence="2 3" key="1">
    <citation type="journal article" date="2017" name="Nat. Commun.">
        <title>Genome assembly with in vitro proximity ligation data and whole-genome triplication in lettuce.</title>
        <authorList>
            <person name="Reyes-Chin-Wo S."/>
            <person name="Wang Z."/>
            <person name="Yang X."/>
            <person name="Kozik A."/>
            <person name="Arikit S."/>
            <person name="Song C."/>
            <person name="Xia L."/>
            <person name="Froenicke L."/>
            <person name="Lavelle D.O."/>
            <person name="Truco M.J."/>
            <person name="Xia R."/>
            <person name="Zhu S."/>
            <person name="Xu C."/>
            <person name="Xu H."/>
            <person name="Xu X."/>
            <person name="Cox K."/>
            <person name="Korf I."/>
            <person name="Meyers B.C."/>
            <person name="Michelmore R.W."/>
        </authorList>
    </citation>
    <scope>NUCLEOTIDE SEQUENCE [LARGE SCALE GENOMIC DNA]</scope>
    <source>
        <strain evidence="3">cv. Salinas</strain>
        <tissue evidence="2">Seedlings</tissue>
    </source>
</reference>
<dbReference type="InterPro" id="IPR018289">
    <property type="entry name" value="MULE_transposase_dom"/>
</dbReference>
<proteinExistence type="predicted"/>
<dbReference type="Pfam" id="PF10551">
    <property type="entry name" value="MULE"/>
    <property type="match status" value="1"/>
</dbReference>
<evidence type="ECO:0000259" key="1">
    <source>
        <dbReference type="Pfam" id="PF10551"/>
    </source>
</evidence>
<feature type="domain" description="MULE transposase" evidence="1">
    <location>
        <begin position="1"/>
        <end position="83"/>
    </location>
</feature>
<dbReference type="Proteomes" id="UP000235145">
    <property type="component" value="Unassembled WGS sequence"/>
</dbReference>
<accession>A0A9R1X825</accession>
<dbReference type="PANTHER" id="PTHR31973:SF185">
    <property type="entry name" value="TRANSPOSASE, MUDR, PLANT, MULE TRANSPOSASE DOMAIN-CONTAINING PROTEIN"/>
    <property type="match status" value="1"/>
</dbReference>